<name>A0AAX6DMQ5_IRIPA</name>
<dbReference type="Pfam" id="PF02765">
    <property type="entry name" value="POT1"/>
    <property type="match status" value="1"/>
</dbReference>
<dbReference type="InterPro" id="IPR028389">
    <property type="entry name" value="POT1"/>
</dbReference>
<reference evidence="6" key="2">
    <citation type="submission" date="2023-04" db="EMBL/GenBank/DDBJ databases">
        <authorList>
            <person name="Bruccoleri R.E."/>
            <person name="Oakeley E.J."/>
            <person name="Faust A.-M."/>
            <person name="Dessus-Babus S."/>
            <person name="Altorfer M."/>
            <person name="Burckhardt D."/>
            <person name="Oertli M."/>
            <person name="Naumann U."/>
            <person name="Petersen F."/>
            <person name="Wong J."/>
        </authorList>
    </citation>
    <scope>NUCLEOTIDE SEQUENCE</scope>
    <source>
        <strain evidence="6">GSM-AAB239-AS_SAM_17_03QT</strain>
        <tissue evidence="6">Leaf</tissue>
    </source>
</reference>
<evidence type="ECO:0000256" key="2">
    <source>
        <dbReference type="ARBA" id="ARBA00022454"/>
    </source>
</evidence>
<keyword evidence="7" id="KW-1185">Reference proteome</keyword>
<dbReference type="GO" id="GO:0098505">
    <property type="term" value="F:G-rich strand telomeric DNA binding"/>
    <property type="evidence" value="ECO:0007669"/>
    <property type="project" value="TreeGrafter"/>
</dbReference>
<dbReference type="GO" id="GO:0010521">
    <property type="term" value="F:telomerase inhibitor activity"/>
    <property type="evidence" value="ECO:0007669"/>
    <property type="project" value="TreeGrafter"/>
</dbReference>
<proteinExistence type="predicted"/>
<dbReference type="InterPro" id="IPR011564">
    <property type="entry name" value="Telomer_end-bd_POT1/Cdc13"/>
</dbReference>
<dbReference type="SMART" id="SM00976">
    <property type="entry name" value="Telo_bind"/>
    <property type="match status" value="1"/>
</dbReference>
<accession>A0AAX6DMQ5</accession>
<evidence type="ECO:0000259" key="5">
    <source>
        <dbReference type="SMART" id="SM00976"/>
    </source>
</evidence>
<dbReference type="PANTHER" id="PTHR14513">
    <property type="entry name" value="PROTECTION OF TELOMERES 1"/>
    <property type="match status" value="1"/>
</dbReference>
<dbReference type="Pfam" id="PF25507">
    <property type="entry name" value="OB_POT1A"/>
    <property type="match status" value="1"/>
</dbReference>
<dbReference type="CDD" id="cd04497">
    <property type="entry name" value="hPOT1_OB1_like"/>
    <property type="match status" value="1"/>
</dbReference>
<comment type="subcellular location">
    <subcellularLocation>
        <location evidence="1">Chromosome</location>
        <location evidence="1">Telomere</location>
    </subcellularLocation>
</comment>
<keyword evidence="3" id="KW-0779">Telomere</keyword>
<evidence type="ECO:0000313" key="7">
    <source>
        <dbReference type="Proteomes" id="UP001140949"/>
    </source>
</evidence>
<feature type="domain" description="Telomeric single stranded DNA binding POT1/Cdc13" evidence="5">
    <location>
        <begin position="12"/>
        <end position="143"/>
    </location>
</feature>
<dbReference type="GO" id="GO:0032210">
    <property type="term" value="P:regulation of telomere maintenance via telomerase"/>
    <property type="evidence" value="ECO:0007669"/>
    <property type="project" value="TreeGrafter"/>
</dbReference>
<comment type="caution">
    <text evidence="6">The sequence shown here is derived from an EMBL/GenBank/DDBJ whole genome shotgun (WGS) entry which is preliminary data.</text>
</comment>
<protein>
    <submittedName>
        <fullName evidence="6">Protection of telomeres protein 1b</fullName>
    </submittedName>
</protein>
<dbReference type="PANTHER" id="PTHR14513:SF0">
    <property type="entry name" value="PROTECTION OF TELOMERES PROTEIN 1"/>
    <property type="match status" value="1"/>
</dbReference>
<evidence type="ECO:0000256" key="1">
    <source>
        <dbReference type="ARBA" id="ARBA00004574"/>
    </source>
</evidence>
<evidence type="ECO:0000256" key="4">
    <source>
        <dbReference type="ARBA" id="ARBA00023125"/>
    </source>
</evidence>
<dbReference type="Proteomes" id="UP001140949">
    <property type="component" value="Unassembled WGS sequence"/>
</dbReference>
<evidence type="ECO:0000256" key="3">
    <source>
        <dbReference type="ARBA" id="ARBA00022895"/>
    </source>
</evidence>
<keyword evidence="4" id="KW-0238">DNA-binding</keyword>
<dbReference type="EMBL" id="JANAVB010043220">
    <property type="protein sequence ID" value="KAJ6793028.1"/>
    <property type="molecule type" value="Genomic_DNA"/>
</dbReference>
<sequence>MREEDGSSNYCYLLIRDAKKSVNMKVNLFSKVSEVGTPKRSRGSDYVVTLKLVDQSCPTSGLKVNFFAASEKNLPKVRSAGDIISLHQVEVKIYSAEVFCLFNKRFSSFALYYGETDKGLCPYQTSASYQATDYASELIQQLRTLPLGCQSDDGLENPIVLLRSISIGKLCDVICKVIYMQKNSEDEWMLFVWDGTDSLPVAFQTDLDIERETPTPLHLEEQPLPKEILCNFPREGTVLRVTTSKFVPDIHRLLGVACWVKICNITCELQSGIWKAMTTPYSKFNLLSDDDGNVQHRQRIYHERMASKVERMPTASFPEPSRITETDYENFQYSTLMDSLTHRQVLHKFKCVVRVVASCPWRAEDLRSPVDGHYRIRLTLEDPTARIRAYICDKDGVKFFGGNPAPDELRGKMNKLLGMKDPGNLEDHSASRILPGYGAAYGLSIRTRAIPGGAEGTGSSVRNWLVEGDIDRP</sequence>
<gene>
    <name evidence="6" type="ORF">M6B38_112415</name>
</gene>
<dbReference type="SUPFAM" id="SSF50249">
    <property type="entry name" value="Nucleic acid-binding proteins"/>
    <property type="match status" value="2"/>
</dbReference>
<dbReference type="Gene3D" id="2.40.50.140">
    <property type="entry name" value="Nucleic acid-binding proteins"/>
    <property type="match status" value="2"/>
</dbReference>
<dbReference type="GO" id="GO:0016233">
    <property type="term" value="P:telomere capping"/>
    <property type="evidence" value="ECO:0007669"/>
    <property type="project" value="TreeGrafter"/>
</dbReference>
<dbReference type="AlphaFoldDB" id="A0AAX6DMQ5"/>
<organism evidence="6 7">
    <name type="scientific">Iris pallida</name>
    <name type="common">Sweet iris</name>
    <dbReference type="NCBI Taxonomy" id="29817"/>
    <lineage>
        <taxon>Eukaryota</taxon>
        <taxon>Viridiplantae</taxon>
        <taxon>Streptophyta</taxon>
        <taxon>Embryophyta</taxon>
        <taxon>Tracheophyta</taxon>
        <taxon>Spermatophyta</taxon>
        <taxon>Magnoliopsida</taxon>
        <taxon>Liliopsida</taxon>
        <taxon>Asparagales</taxon>
        <taxon>Iridaceae</taxon>
        <taxon>Iridoideae</taxon>
        <taxon>Irideae</taxon>
        <taxon>Iris</taxon>
    </lineage>
</organism>
<dbReference type="InterPro" id="IPR057620">
    <property type="entry name" value="POT1A/B-like_OB"/>
</dbReference>
<dbReference type="InterPro" id="IPR012340">
    <property type="entry name" value="NA-bd_OB-fold"/>
</dbReference>
<reference evidence="6" key="1">
    <citation type="journal article" date="2023" name="GigaByte">
        <title>Genome assembly of the bearded iris, Iris pallida Lam.</title>
        <authorList>
            <person name="Bruccoleri R.E."/>
            <person name="Oakeley E.J."/>
            <person name="Faust A.M.E."/>
            <person name="Altorfer M."/>
            <person name="Dessus-Babus S."/>
            <person name="Burckhardt D."/>
            <person name="Oertli M."/>
            <person name="Naumann U."/>
            <person name="Petersen F."/>
            <person name="Wong J."/>
        </authorList>
    </citation>
    <scope>NUCLEOTIDE SEQUENCE</scope>
    <source>
        <strain evidence="6">GSM-AAB239-AS_SAM_17_03QT</strain>
    </source>
</reference>
<dbReference type="GO" id="GO:0000783">
    <property type="term" value="C:nuclear telomere cap complex"/>
    <property type="evidence" value="ECO:0007669"/>
    <property type="project" value="TreeGrafter"/>
</dbReference>
<keyword evidence="2" id="KW-0158">Chromosome</keyword>
<evidence type="ECO:0000313" key="6">
    <source>
        <dbReference type="EMBL" id="KAJ6793028.1"/>
    </source>
</evidence>